<dbReference type="Proteomes" id="UP001597227">
    <property type="component" value="Unassembled WGS sequence"/>
</dbReference>
<dbReference type="PROSITE" id="PS50042">
    <property type="entry name" value="CNMP_BINDING_3"/>
    <property type="match status" value="1"/>
</dbReference>
<dbReference type="PANTHER" id="PTHR48108:SF26">
    <property type="entry name" value="CBS DOMAIN-CONTAINING PROTEIN DDB_G0289609"/>
    <property type="match status" value="1"/>
</dbReference>
<dbReference type="SMART" id="SM00116">
    <property type="entry name" value="CBS"/>
    <property type="match status" value="2"/>
</dbReference>
<dbReference type="InterPro" id="IPR018821">
    <property type="entry name" value="DUF294_put_nucleoTrafse_sb-bd"/>
</dbReference>
<dbReference type="Pfam" id="PF03445">
    <property type="entry name" value="DUF294"/>
    <property type="match status" value="1"/>
</dbReference>
<dbReference type="InterPro" id="IPR014710">
    <property type="entry name" value="RmlC-like_jellyroll"/>
</dbReference>
<feature type="domain" description="CBS" evidence="5">
    <location>
        <begin position="234"/>
        <end position="291"/>
    </location>
</feature>
<keyword evidence="1" id="KW-0677">Repeat</keyword>
<evidence type="ECO:0000256" key="2">
    <source>
        <dbReference type="ARBA" id="ARBA00023159"/>
    </source>
</evidence>
<dbReference type="SUPFAM" id="SSF81301">
    <property type="entry name" value="Nucleotidyltransferase"/>
    <property type="match status" value="1"/>
</dbReference>
<dbReference type="PROSITE" id="PS51371">
    <property type="entry name" value="CBS"/>
    <property type="match status" value="2"/>
</dbReference>
<keyword evidence="7" id="KW-1185">Reference proteome</keyword>
<evidence type="ECO:0000256" key="3">
    <source>
        <dbReference type="PROSITE-ProRule" id="PRU00703"/>
    </source>
</evidence>
<dbReference type="CDD" id="cd00038">
    <property type="entry name" value="CAP_ED"/>
    <property type="match status" value="1"/>
</dbReference>
<comment type="caution">
    <text evidence="6">The sequence shown here is derived from an EMBL/GenBank/DDBJ whole genome shotgun (WGS) entry which is preliminary data.</text>
</comment>
<accession>A0ABW4MRK8</accession>
<dbReference type="InterPro" id="IPR043519">
    <property type="entry name" value="NT_sf"/>
</dbReference>
<protein>
    <submittedName>
        <fullName evidence="6">DUF294 nucleotidyltransferase-like domain-containing protein</fullName>
    </submittedName>
</protein>
<dbReference type="Gene3D" id="3.10.580.10">
    <property type="entry name" value="CBS-domain"/>
    <property type="match status" value="1"/>
</dbReference>
<dbReference type="InterPro" id="IPR046342">
    <property type="entry name" value="CBS_dom_sf"/>
</dbReference>
<gene>
    <name evidence="6" type="ORF">ACFSFW_16615</name>
</gene>
<evidence type="ECO:0000313" key="7">
    <source>
        <dbReference type="Proteomes" id="UP001597227"/>
    </source>
</evidence>
<dbReference type="Pfam" id="PF10335">
    <property type="entry name" value="DUF294_C"/>
    <property type="match status" value="1"/>
</dbReference>
<dbReference type="InterPro" id="IPR051462">
    <property type="entry name" value="CBS_domain-containing"/>
</dbReference>
<organism evidence="6 7">
    <name type="scientific">Fredinandcohnia salidurans</name>
    <dbReference type="NCBI Taxonomy" id="2595041"/>
    <lineage>
        <taxon>Bacteria</taxon>
        <taxon>Bacillati</taxon>
        <taxon>Bacillota</taxon>
        <taxon>Bacilli</taxon>
        <taxon>Bacillales</taxon>
        <taxon>Bacillaceae</taxon>
        <taxon>Fredinandcohnia</taxon>
    </lineage>
</organism>
<name>A0ABW4MRK8_9BACI</name>
<dbReference type="PANTHER" id="PTHR48108">
    <property type="entry name" value="CBS DOMAIN-CONTAINING PROTEIN CBSX2, CHLOROPLASTIC"/>
    <property type="match status" value="1"/>
</dbReference>
<feature type="domain" description="CBS" evidence="5">
    <location>
        <begin position="170"/>
        <end position="225"/>
    </location>
</feature>
<evidence type="ECO:0000259" key="5">
    <source>
        <dbReference type="PROSITE" id="PS51371"/>
    </source>
</evidence>
<dbReference type="InterPro" id="IPR005105">
    <property type="entry name" value="GlnD_Uridyltrans_N"/>
</dbReference>
<sequence length="626" mass="72172">MEQLYKMVKDHPLFHGLSREESLQLLSLCQQKKYMESDLLFHANEQREGLLLLLSGVAEVFVGPPDNREVLEIFKPGELIGLSSIADLIGEQKPHLEYRVGVMATEAGQCLLIPIHVVEKRLHDQHFHHYLFTQLAIRLREIYSSLAEQITLRKMAKENGTFIRRVQDIMTKKLVSVDSNTAISVAARLMTEHCTSSVLVIEKNKLIGIITERDLVSRVISEKKNGNTLASEVMTKNPITISKYAYYYEALSAFFINGVKHLPVVENGKILGIITLSNVLRHNKDSMMRTIKTIEAATHETLPSVKMAIYDVVDALLQDDVPIFKVLDSVTRLYDRLVKRCIEMAIEALSKREGLLPPTAFCFYQMGSAGREEQFLLTDQDHFLVYDNNSPEIESYFSKLGEEIVHLLEKAGYARCLGEMMASNPSWRGSLETWISRIQTWSTNATNQNMLLAQNFFSYRFLYGDEKLHKEFEARLYQQMKNAKIFLYRLHEQDHHIPSLDHPIRALFKLDRKQLDIKKEILFPYHHCLQILSMEYGIISGTPFERIDRLVEKKAFSASFGKDVKAAASDVMRNYVKQRWRQYKNKEKLTSVLLFSHLTTKEKEELILSVKILKEIQTLVNAHFQI</sequence>
<evidence type="ECO:0000313" key="6">
    <source>
        <dbReference type="EMBL" id="MFD1780289.1"/>
    </source>
</evidence>
<evidence type="ECO:0000259" key="4">
    <source>
        <dbReference type="PROSITE" id="PS50042"/>
    </source>
</evidence>
<dbReference type="CDD" id="cd05401">
    <property type="entry name" value="NT_GlnE_GlnD_like"/>
    <property type="match status" value="1"/>
</dbReference>
<dbReference type="EMBL" id="JBHUEK010000025">
    <property type="protein sequence ID" value="MFD1780289.1"/>
    <property type="molecule type" value="Genomic_DNA"/>
</dbReference>
<dbReference type="InterPro" id="IPR018490">
    <property type="entry name" value="cNMP-bd_dom_sf"/>
</dbReference>
<proteinExistence type="predicted"/>
<dbReference type="Pfam" id="PF00027">
    <property type="entry name" value="cNMP_binding"/>
    <property type="match status" value="1"/>
</dbReference>
<reference evidence="7" key="1">
    <citation type="journal article" date="2019" name="Int. J. Syst. Evol. Microbiol.">
        <title>The Global Catalogue of Microorganisms (GCM) 10K type strain sequencing project: providing services to taxonomists for standard genome sequencing and annotation.</title>
        <authorList>
            <consortium name="The Broad Institute Genomics Platform"/>
            <consortium name="The Broad Institute Genome Sequencing Center for Infectious Disease"/>
            <person name="Wu L."/>
            <person name="Ma J."/>
        </authorList>
    </citation>
    <scope>NUCLEOTIDE SEQUENCE [LARGE SCALE GENOMIC DNA]</scope>
    <source>
        <strain evidence="7">CCUG 15531</strain>
    </source>
</reference>
<evidence type="ECO:0000256" key="1">
    <source>
        <dbReference type="ARBA" id="ARBA00022737"/>
    </source>
</evidence>
<dbReference type="Gene3D" id="2.60.120.10">
    <property type="entry name" value="Jelly Rolls"/>
    <property type="match status" value="1"/>
</dbReference>
<dbReference type="SMART" id="SM00100">
    <property type="entry name" value="cNMP"/>
    <property type="match status" value="1"/>
</dbReference>
<dbReference type="SUPFAM" id="SSF54631">
    <property type="entry name" value="CBS-domain pair"/>
    <property type="match status" value="1"/>
</dbReference>
<feature type="domain" description="Cyclic nucleotide-binding" evidence="4">
    <location>
        <begin position="13"/>
        <end position="81"/>
    </location>
</feature>
<dbReference type="RefSeq" id="WP_388039924.1">
    <property type="nucleotide sequence ID" value="NZ_JBHUEK010000025.1"/>
</dbReference>
<dbReference type="Pfam" id="PF00571">
    <property type="entry name" value="CBS"/>
    <property type="match status" value="2"/>
</dbReference>
<keyword evidence="2" id="KW-0010">Activator</keyword>
<keyword evidence="3" id="KW-0129">CBS domain</keyword>
<dbReference type="CDD" id="cd04587">
    <property type="entry name" value="CBS_pair_CAP-ED_NT_Pol-beta-like_DUF294_assoc"/>
    <property type="match status" value="1"/>
</dbReference>
<dbReference type="SUPFAM" id="SSF51206">
    <property type="entry name" value="cAMP-binding domain-like"/>
    <property type="match status" value="1"/>
</dbReference>
<dbReference type="InterPro" id="IPR000595">
    <property type="entry name" value="cNMP-bd_dom"/>
</dbReference>
<dbReference type="Gene3D" id="3.30.460.10">
    <property type="entry name" value="Beta Polymerase, domain 2"/>
    <property type="match status" value="1"/>
</dbReference>
<dbReference type="InterPro" id="IPR000644">
    <property type="entry name" value="CBS_dom"/>
</dbReference>